<evidence type="ECO:0000313" key="7">
    <source>
        <dbReference type="EMBL" id="PPV12525.1"/>
    </source>
</evidence>
<dbReference type="AlphaFoldDB" id="A0A2S7F6W6"/>
<evidence type="ECO:0000256" key="3">
    <source>
        <dbReference type="ARBA" id="ARBA00022692"/>
    </source>
</evidence>
<dbReference type="Pfam" id="PF06081">
    <property type="entry name" value="ArAE_1"/>
    <property type="match status" value="1"/>
</dbReference>
<dbReference type="InterPro" id="IPR010343">
    <property type="entry name" value="ArAE_1"/>
</dbReference>
<dbReference type="Proteomes" id="UP000515243">
    <property type="component" value="Chromosome 1"/>
</dbReference>
<evidence type="ECO:0000256" key="4">
    <source>
        <dbReference type="ARBA" id="ARBA00022989"/>
    </source>
</evidence>
<evidence type="ECO:0000256" key="6">
    <source>
        <dbReference type="SAM" id="Phobius"/>
    </source>
</evidence>
<gene>
    <name evidence="7" type="ORF">AWN73_04980</name>
    <name evidence="8" type="ORF">FF104_17530</name>
</gene>
<dbReference type="RefSeq" id="WP_002583024.1">
    <property type="nucleotide sequence ID" value="NZ_AP019716.1"/>
</dbReference>
<name>A0A2S7F6W6_CLOBU</name>
<evidence type="ECO:0000313" key="8">
    <source>
        <dbReference type="EMBL" id="QMW92673.1"/>
    </source>
</evidence>
<comment type="subcellular location">
    <subcellularLocation>
        <location evidence="1">Cell membrane</location>
        <topology evidence="1">Multi-pass membrane protein</topology>
    </subcellularLocation>
</comment>
<evidence type="ECO:0000256" key="2">
    <source>
        <dbReference type="ARBA" id="ARBA00022475"/>
    </source>
</evidence>
<protein>
    <recommendedName>
        <fullName evidence="11">FUSC family protein</fullName>
    </recommendedName>
</protein>
<feature type="transmembrane region" description="Helical" evidence="6">
    <location>
        <begin position="86"/>
        <end position="107"/>
    </location>
</feature>
<dbReference type="KEGG" id="cbut:ATN24_01815"/>
<feature type="transmembrane region" description="Helical" evidence="6">
    <location>
        <begin position="136"/>
        <end position="156"/>
    </location>
</feature>
<dbReference type="GeneID" id="92946014"/>
<accession>A0A2S7F6W6</accession>
<feature type="transmembrane region" description="Helical" evidence="6">
    <location>
        <begin position="12"/>
        <end position="31"/>
    </location>
</feature>
<keyword evidence="4 6" id="KW-1133">Transmembrane helix</keyword>
<dbReference type="PANTHER" id="PTHR30509">
    <property type="entry name" value="P-HYDROXYBENZOIC ACID EFFLUX PUMP SUBUNIT-RELATED"/>
    <property type="match status" value="1"/>
</dbReference>
<proteinExistence type="predicted"/>
<dbReference type="EMBL" id="LRDH01000140">
    <property type="protein sequence ID" value="PPV12525.1"/>
    <property type="molecule type" value="Genomic_DNA"/>
</dbReference>
<evidence type="ECO:0000256" key="1">
    <source>
        <dbReference type="ARBA" id="ARBA00004651"/>
    </source>
</evidence>
<dbReference type="GO" id="GO:0005886">
    <property type="term" value="C:plasma membrane"/>
    <property type="evidence" value="ECO:0007669"/>
    <property type="project" value="UniProtKB-SubCell"/>
</dbReference>
<dbReference type="OrthoDB" id="1653617at2"/>
<reference evidence="7 9" key="1">
    <citation type="submission" date="2016-01" db="EMBL/GenBank/DDBJ databases">
        <title>Characterization of the Clostridium difficile lineages that are prevalent in Hong Kong and China.</title>
        <authorList>
            <person name="Kwok J.S.-L."/>
            <person name="Lam W.-Y."/>
            <person name="Ip M."/>
            <person name="Chan T.-F."/>
            <person name="Hawkey P.M."/>
            <person name="Tsui S.K.-W."/>
        </authorList>
    </citation>
    <scope>NUCLEOTIDE SEQUENCE [LARGE SCALE GENOMIC DNA]</scope>
    <source>
        <strain evidence="7 9">300064</strain>
    </source>
</reference>
<dbReference type="PANTHER" id="PTHR30509:SF9">
    <property type="entry name" value="MULTIDRUG RESISTANCE PROTEIN MDTO"/>
    <property type="match status" value="1"/>
</dbReference>
<dbReference type="Proteomes" id="UP000238081">
    <property type="component" value="Unassembled WGS sequence"/>
</dbReference>
<keyword evidence="5 6" id="KW-0472">Membrane</keyword>
<evidence type="ECO:0000313" key="10">
    <source>
        <dbReference type="Proteomes" id="UP000515243"/>
    </source>
</evidence>
<feature type="transmembrane region" description="Helical" evidence="6">
    <location>
        <begin position="60"/>
        <end position="80"/>
    </location>
</feature>
<evidence type="ECO:0008006" key="11">
    <source>
        <dbReference type="Google" id="ProtNLM"/>
    </source>
</evidence>
<keyword evidence="2" id="KW-1003">Cell membrane</keyword>
<evidence type="ECO:0000256" key="5">
    <source>
        <dbReference type="ARBA" id="ARBA00023136"/>
    </source>
</evidence>
<reference evidence="8 10" key="2">
    <citation type="submission" date="2019-05" db="EMBL/GenBank/DDBJ databases">
        <authorList>
            <person name="Schori C."/>
            <person name="Ahrens C."/>
        </authorList>
    </citation>
    <scope>NUCLEOTIDE SEQUENCE [LARGE SCALE GENOMIC DNA]</scope>
    <source>
        <strain evidence="8 10">DSM 10702</strain>
    </source>
</reference>
<organism evidence="7 9">
    <name type="scientific">Clostridium butyricum</name>
    <dbReference type="NCBI Taxonomy" id="1492"/>
    <lineage>
        <taxon>Bacteria</taxon>
        <taxon>Bacillati</taxon>
        <taxon>Bacillota</taxon>
        <taxon>Clostridia</taxon>
        <taxon>Eubacteriales</taxon>
        <taxon>Clostridiaceae</taxon>
        <taxon>Clostridium</taxon>
    </lineage>
</organism>
<dbReference type="EMBL" id="CP040626">
    <property type="protein sequence ID" value="QMW92673.1"/>
    <property type="molecule type" value="Genomic_DNA"/>
</dbReference>
<sequence>MRIINSFQLPKLGLRNIKTAVAVSLCMIVFNMINRENPFFACIAAVFCMKDTVSNSIYMGINRIVGTIIGGFIGIILIYLSTKIPFLYSISPIVTGMGISISIYICTLLKKGESVIVSCIVISGIMINNSSQFHSYTYAISRSIDTIIGIIIAILVNKYLNPRKTVEVGA</sequence>
<evidence type="ECO:0000313" key="9">
    <source>
        <dbReference type="Proteomes" id="UP000238081"/>
    </source>
</evidence>
<keyword evidence="3 6" id="KW-0812">Transmembrane</keyword>